<dbReference type="OrthoDB" id="420308at2759"/>
<comment type="caution">
    <text evidence="2">The sequence shown here is derived from an EMBL/GenBank/DDBJ whole genome shotgun (WGS) entry which is preliminary data.</text>
</comment>
<sequence length="660" mass="72640">MNNMMTNLSYKPGGMASATADPSNTGCLGMPGGGSADAEFTKGGGKGKGKGKGKAGNDVIPKFGNPKKAKKVDEMPVKPLDAVNWMMEKLVKAVGEAKMLSVRLHGDTINTHIDEMNKSFTMLQRIHGQKETPDSQCFAAVELAQQRIDMYKEDKMEANRVAPKPKKAKGSKDLTRMLMTKMKTTSDSECYLGAWVMEHRKGHLSNHPLMGANYAMFVGRLQLARALAAKAAAKRPVKDEDDEAVPCGQSTCGLEDGVEDGSLTKEPGDFSELLICNYAIGKSSAANVQALAKKAVSWCKASGGKVGSTDLVWKLSKLATSGKHPQNAERDLQATVQRYGKSMKIHVDSVPVRLYDPATEEITQSSIDVLCPISLAHAIWREGADLFEAIFLGSQGASGAKAFWENAKQNASWFKNSQIPKECYKGLLPLYLYGDDVEAYRNSDPGAVSALGWGCDFGYKNEAMLQNFLLTCYAEYTACEHTHDDLLQHLMKKFQAMGDPSLEHPWHAAGYRFMFAGCRGDLKWINAINGKRVSFYLAEKAVGRSQREGRTFLDELVAVCAWSYCSMLRQMDQYGLLLSQAEASLLHEHGMLHLQCYAHLRYLSAMTKGKVLLRSSFPILPKHHYLQHCLEEALQSLINPGHYNLLAAESWVGTIGRISR</sequence>
<keyword evidence="3" id="KW-1185">Reference proteome</keyword>
<evidence type="ECO:0000256" key="1">
    <source>
        <dbReference type="SAM" id="MobiDB-lite"/>
    </source>
</evidence>
<organism evidence="2 3">
    <name type="scientific">Symbiodinium pilosum</name>
    <name type="common">Dinoflagellate</name>
    <dbReference type="NCBI Taxonomy" id="2952"/>
    <lineage>
        <taxon>Eukaryota</taxon>
        <taxon>Sar</taxon>
        <taxon>Alveolata</taxon>
        <taxon>Dinophyceae</taxon>
        <taxon>Suessiales</taxon>
        <taxon>Symbiodiniaceae</taxon>
        <taxon>Symbiodinium</taxon>
    </lineage>
</organism>
<gene>
    <name evidence="2" type="ORF">SPIL2461_LOCUS4017</name>
</gene>
<feature type="region of interest" description="Disordered" evidence="1">
    <location>
        <begin position="42"/>
        <end position="71"/>
    </location>
</feature>
<evidence type="ECO:0000313" key="3">
    <source>
        <dbReference type="Proteomes" id="UP000649617"/>
    </source>
</evidence>
<proteinExistence type="predicted"/>
<protein>
    <submittedName>
        <fullName evidence="2">Uncharacterized protein</fullName>
    </submittedName>
</protein>
<feature type="non-terminal residue" evidence="2">
    <location>
        <position position="1"/>
    </location>
</feature>
<accession>A0A812L2M4</accession>
<name>A0A812L2M4_SYMPI</name>
<evidence type="ECO:0000313" key="2">
    <source>
        <dbReference type="EMBL" id="CAE7239049.1"/>
    </source>
</evidence>
<dbReference type="Proteomes" id="UP000649617">
    <property type="component" value="Unassembled WGS sequence"/>
</dbReference>
<dbReference type="EMBL" id="CAJNIZ010005118">
    <property type="protein sequence ID" value="CAE7239049.1"/>
    <property type="molecule type" value="Genomic_DNA"/>
</dbReference>
<reference evidence="2" key="1">
    <citation type="submission" date="2021-02" db="EMBL/GenBank/DDBJ databases">
        <authorList>
            <person name="Dougan E. K."/>
            <person name="Rhodes N."/>
            <person name="Thang M."/>
            <person name="Chan C."/>
        </authorList>
    </citation>
    <scope>NUCLEOTIDE SEQUENCE</scope>
</reference>
<dbReference type="AlphaFoldDB" id="A0A812L2M4"/>